<name>A0A9Q1JIR5_9CARY</name>
<evidence type="ECO:0000313" key="1">
    <source>
        <dbReference type="EMBL" id="KAJ8419705.1"/>
    </source>
</evidence>
<dbReference type="EMBL" id="JAKOGI010004569">
    <property type="protein sequence ID" value="KAJ8419705.1"/>
    <property type="molecule type" value="Genomic_DNA"/>
</dbReference>
<dbReference type="AlphaFoldDB" id="A0A9Q1JIR5"/>
<evidence type="ECO:0000313" key="2">
    <source>
        <dbReference type="Proteomes" id="UP001153076"/>
    </source>
</evidence>
<comment type="caution">
    <text evidence="1">The sequence shown here is derived from an EMBL/GenBank/DDBJ whole genome shotgun (WGS) entry which is preliminary data.</text>
</comment>
<accession>A0A9Q1JIR5</accession>
<keyword evidence="2" id="KW-1185">Reference proteome</keyword>
<gene>
    <name evidence="1" type="ORF">Cgig2_012092</name>
</gene>
<organism evidence="1 2">
    <name type="scientific">Carnegiea gigantea</name>
    <dbReference type="NCBI Taxonomy" id="171969"/>
    <lineage>
        <taxon>Eukaryota</taxon>
        <taxon>Viridiplantae</taxon>
        <taxon>Streptophyta</taxon>
        <taxon>Embryophyta</taxon>
        <taxon>Tracheophyta</taxon>
        <taxon>Spermatophyta</taxon>
        <taxon>Magnoliopsida</taxon>
        <taxon>eudicotyledons</taxon>
        <taxon>Gunneridae</taxon>
        <taxon>Pentapetalae</taxon>
        <taxon>Caryophyllales</taxon>
        <taxon>Cactineae</taxon>
        <taxon>Cactaceae</taxon>
        <taxon>Cactoideae</taxon>
        <taxon>Echinocereeae</taxon>
        <taxon>Carnegiea</taxon>
    </lineage>
</organism>
<sequence length="252" mass="27937">MDEMALYVLGNFEWYRREVVFPPRPLPYDYEELCLDFNLAVAEEYAQDFEVPELPQVVFLAMLLNDVVKLGVLHGWMIAVMELALKDGMLSRHRWGVIGAGSRRPVDRRRPVTRKRRKARDLTAKLALTVMTARSRGVCCGDMGTGHPVTSPHVARTKWCLDGDRRDGWPHAGNLPMALEECLTPSTSTPKALPGAMSTLILSKAEEAACDFELPEMVQAAFHAMLLNDAIGSGIVSGFIAADLKAPLECLQ</sequence>
<protein>
    <submittedName>
        <fullName evidence="1">Uncharacterized protein</fullName>
    </submittedName>
</protein>
<dbReference type="Proteomes" id="UP001153076">
    <property type="component" value="Unassembled WGS sequence"/>
</dbReference>
<proteinExistence type="predicted"/>
<reference evidence="1" key="1">
    <citation type="submission" date="2022-04" db="EMBL/GenBank/DDBJ databases">
        <title>Carnegiea gigantea Genome sequencing and assembly v2.</title>
        <authorList>
            <person name="Copetti D."/>
            <person name="Sanderson M.J."/>
            <person name="Burquez A."/>
            <person name="Wojciechowski M.F."/>
        </authorList>
    </citation>
    <scope>NUCLEOTIDE SEQUENCE</scope>
    <source>
        <strain evidence="1">SGP5-SGP5p</strain>
        <tissue evidence="1">Aerial part</tissue>
    </source>
</reference>